<dbReference type="InterPro" id="IPR011701">
    <property type="entry name" value="MFS"/>
</dbReference>
<dbReference type="GO" id="GO:0016020">
    <property type="term" value="C:membrane"/>
    <property type="evidence" value="ECO:0007669"/>
    <property type="project" value="UniProtKB-SubCell"/>
</dbReference>
<name>A0A1M5K552_9EURY</name>
<feature type="transmembrane region" description="Helical" evidence="7">
    <location>
        <begin position="398"/>
        <end position="418"/>
    </location>
</feature>
<comment type="similarity">
    <text evidence="2">Belongs to the major facilitator superfamily. Nitrate/nitrite porter (TC 2.A.1.8) family.</text>
</comment>
<evidence type="ECO:0000259" key="8">
    <source>
        <dbReference type="PROSITE" id="PS50850"/>
    </source>
</evidence>
<evidence type="ECO:0000256" key="7">
    <source>
        <dbReference type="SAM" id="Phobius"/>
    </source>
</evidence>
<feature type="domain" description="Major facilitator superfamily (MFS) profile" evidence="8">
    <location>
        <begin position="7"/>
        <end position="424"/>
    </location>
</feature>
<evidence type="ECO:0000313" key="9">
    <source>
        <dbReference type="EMBL" id="SHG47916.1"/>
    </source>
</evidence>
<dbReference type="Proteomes" id="UP000184357">
    <property type="component" value="Unassembled WGS sequence"/>
</dbReference>
<keyword evidence="10" id="KW-1185">Reference proteome</keyword>
<feature type="transmembrane region" description="Helical" evidence="7">
    <location>
        <begin position="73"/>
        <end position="91"/>
    </location>
</feature>
<dbReference type="Gene3D" id="1.20.1250.20">
    <property type="entry name" value="MFS general substrate transporter like domains"/>
    <property type="match status" value="2"/>
</dbReference>
<evidence type="ECO:0000256" key="3">
    <source>
        <dbReference type="ARBA" id="ARBA00022692"/>
    </source>
</evidence>
<evidence type="ECO:0000256" key="2">
    <source>
        <dbReference type="ARBA" id="ARBA00008432"/>
    </source>
</evidence>
<keyword evidence="4 7" id="KW-1133">Transmembrane helix</keyword>
<organism evidence="9 10">
    <name type="scientific">Halobaculum gomorrense</name>
    <dbReference type="NCBI Taxonomy" id="43928"/>
    <lineage>
        <taxon>Archaea</taxon>
        <taxon>Methanobacteriati</taxon>
        <taxon>Methanobacteriota</taxon>
        <taxon>Stenosarchaea group</taxon>
        <taxon>Halobacteria</taxon>
        <taxon>Halobacteriales</taxon>
        <taxon>Haloferacaceae</taxon>
        <taxon>Halobaculum</taxon>
    </lineage>
</organism>
<evidence type="ECO:0000313" key="10">
    <source>
        <dbReference type="Proteomes" id="UP000184357"/>
    </source>
</evidence>
<feature type="transmembrane region" description="Helical" evidence="7">
    <location>
        <begin position="311"/>
        <end position="334"/>
    </location>
</feature>
<sequence length="451" mass="47729">MTNKIEQLVLATVAFFWAFLLWFSTAAFSPSIGQFYGLSTGQLALLASSAIWLAPPGRVAAGWAADRFGAHNVFAFVLAVTGGVSVLSAYASEVAFLSAFEVLFVERMVVASAGATFVVGIQHVAQWFDEHEIGTAEGLYAGTGNVGAGVGALLLPRIYGTDFSEAFLHLGLVAVAIAAVYKWRGQAARDRATAETAKSNTSLGDTLYVWTRYAAIGLMLAYAMSFGLEIAMNSWLPSYYAAGFADPIADLGFEGVAAVQTAAGTFAAVQSFNASLFRPFSGYMSDLWQRKDWTPYPFLSTMQEYSPRVHWLMTALVCITVTMVALTIAGLAGLLPISVVVLAVFGVTVSFGTGGVFAIVPVLFEDRPGTASGFIGGVSTSGGIVYPLVYGYLPNIHLGYAAVALGIFVPIMLFFAWAMRHEDDPREYGIGSAERWLGDGGGDAAVAGGDD</sequence>
<reference evidence="9 10" key="1">
    <citation type="submission" date="2016-11" db="EMBL/GenBank/DDBJ databases">
        <authorList>
            <person name="Jaros S."/>
            <person name="Januszkiewicz K."/>
            <person name="Wedrychowicz H."/>
        </authorList>
    </citation>
    <scope>NUCLEOTIDE SEQUENCE [LARGE SCALE GENOMIC DNA]</scope>
    <source>
        <strain evidence="9 10">DSM 9297</strain>
    </source>
</reference>
<dbReference type="AlphaFoldDB" id="A0A1M5K552"/>
<keyword evidence="3 7" id="KW-0812">Transmembrane</keyword>
<evidence type="ECO:0000256" key="6">
    <source>
        <dbReference type="ARBA" id="ARBA00023136"/>
    </source>
</evidence>
<accession>A0A1M5K552</accession>
<evidence type="ECO:0000256" key="1">
    <source>
        <dbReference type="ARBA" id="ARBA00004141"/>
    </source>
</evidence>
<feature type="transmembrane region" description="Helical" evidence="7">
    <location>
        <begin position="166"/>
        <end position="183"/>
    </location>
</feature>
<dbReference type="Pfam" id="PF07690">
    <property type="entry name" value="MFS_1"/>
    <property type="match status" value="1"/>
</dbReference>
<dbReference type="OrthoDB" id="341844at2157"/>
<dbReference type="GO" id="GO:0015112">
    <property type="term" value="F:nitrate transmembrane transporter activity"/>
    <property type="evidence" value="ECO:0007669"/>
    <property type="project" value="InterPro"/>
</dbReference>
<dbReference type="RefSeq" id="WP_073306696.1">
    <property type="nucleotide sequence ID" value="NZ_FQWV01000001.1"/>
</dbReference>
<dbReference type="GO" id="GO:0042128">
    <property type="term" value="P:nitrate assimilation"/>
    <property type="evidence" value="ECO:0007669"/>
    <property type="project" value="UniProtKB-KW"/>
</dbReference>
<feature type="transmembrane region" description="Helical" evidence="7">
    <location>
        <begin position="371"/>
        <end position="392"/>
    </location>
</feature>
<comment type="subcellular location">
    <subcellularLocation>
        <location evidence="1">Membrane</location>
        <topology evidence="1">Multi-pass membrane protein</topology>
    </subcellularLocation>
</comment>
<dbReference type="EMBL" id="FQWV01000001">
    <property type="protein sequence ID" value="SHG47916.1"/>
    <property type="molecule type" value="Genomic_DNA"/>
</dbReference>
<evidence type="ECO:0000256" key="4">
    <source>
        <dbReference type="ARBA" id="ARBA00022989"/>
    </source>
</evidence>
<gene>
    <name evidence="9" type="ORF">SAMN05443636_0379</name>
</gene>
<dbReference type="InterPro" id="IPR020846">
    <property type="entry name" value="MFS_dom"/>
</dbReference>
<dbReference type="SUPFAM" id="SSF103473">
    <property type="entry name" value="MFS general substrate transporter"/>
    <property type="match status" value="1"/>
</dbReference>
<dbReference type="PROSITE" id="PS50850">
    <property type="entry name" value="MFS"/>
    <property type="match status" value="1"/>
</dbReference>
<keyword evidence="5" id="KW-0534">Nitrate assimilation</keyword>
<keyword evidence="6 7" id="KW-0472">Membrane</keyword>
<dbReference type="PANTHER" id="PTHR23515">
    <property type="entry name" value="HIGH-AFFINITY NITRATE TRANSPORTER 2.3"/>
    <property type="match status" value="1"/>
</dbReference>
<dbReference type="STRING" id="43928.SAMN05443636_0379"/>
<protein>
    <submittedName>
        <fullName evidence="9">MFS transporter, NNP family, nitrate/nitrite transporter</fullName>
    </submittedName>
</protein>
<proteinExistence type="inferred from homology"/>
<dbReference type="InterPro" id="IPR036259">
    <property type="entry name" value="MFS_trans_sf"/>
</dbReference>
<feature type="transmembrane region" description="Helical" evidence="7">
    <location>
        <begin position="340"/>
        <end position="364"/>
    </location>
</feature>
<evidence type="ECO:0000256" key="5">
    <source>
        <dbReference type="ARBA" id="ARBA00023063"/>
    </source>
</evidence>
<dbReference type="InterPro" id="IPR044772">
    <property type="entry name" value="NO3_transporter"/>
</dbReference>